<feature type="signal peptide" evidence="2">
    <location>
        <begin position="1"/>
        <end position="23"/>
    </location>
</feature>
<dbReference type="InterPro" id="IPR011467">
    <property type="entry name" value="DUF1573"/>
</dbReference>
<sequence>MKKGFLMLAAVAAMVFTSCKDNAADKVNEENQKEVAERDANSSGAPVMKFDNEMHDFGTINEGDVVEHTFVFENTGDAPLVVSNAKGSCGCTIPTWSKEPIAPGEKGEMVVKFNSNGKPNNQMKTVRITANTESGQEMIKIKSFVTPKAGGAKTGNPVSKVQKTSTQPGHEGHNHD</sequence>
<feature type="region of interest" description="Disordered" evidence="1">
    <location>
        <begin position="27"/>
        <end position="47"/>
    </location>
</feature>
<dbReference type="EMBL" id="JAVHUL010000007">
    <property type="protein sequence ID" value="MDQ7916773.1"/>
    <property type="molecule type" value="Genomic_DNA"/>
</dbReference>
<name>A0ABU0ZZ83_9FLAO</name>
<proteinExistence type="predicted"/>
<feature type="compositionally biased region" description="Basic and acidic residues" evidence="1">
    <location>
        <begin position="27"/>
        <end position="40"/>
    </location>
</feature>
<dbReference type="PANTHER" id="PTHR37833">
    <property type="entry name" value="LIPOPROTEIN-RELATED"/>
    <property type="match status" value="1"/>
</dbReference>
<dbReference type="PROSITE" id="PS51257">
    <property type="entry name" value="PROKAR_LIPOPROTEIN"/>
    <property type="match status" value="1"/>
</dbReference>
<protein>
    <submittedName>
        <fullName evidence="3">DUF1573 domain-containing protein</fullName>
    </submittedName>
</protein>
<comment type="caution">
    <text evidence="3">The sequence shown here is derived from an EMBL/GenBank/DDBJ whole genome shotgun (WGS) entry which is preliminary data.</text>
</comment>
<dbReference type="Proteomes" id="UP001230915">
    <property type="component" value="Unassembled WGS sequence"/>
</dbReference>
<evidence type="ECO:0000256" key="2">
    <source>
        <dbReference type="SAM" id="SignalP"/>
    </source>
</evidence>
<feature type="compositionally biased region" description="Polar residues" evidence="1">
    <location>
        <begin position="156"/>
        <end position="168"/>
    </location>
</feature>
<feature type="region of interest" description="Disordered" evidence="1">
    <location>
        <begin position="146"/>
        <end position="176"/>
    </location>
</feature>
<gene>
    <name evidence="3" type="ORF">RBU60_04245</name>
</gene>
<dbReference type="InterPro" id="IPR013783">
    <property type="entry name" value="Ig-like_fold"/>
</dbReference>
<dbReference type="PANTHER" id="PTHR37833:SF1">
    <property type="entry name" value="SIGNAL PEPTIDE PROTEIN"/>
    <property type="match status" value="1"/>
</dbReference>
<evidence type="ECO:0000256" key="1">
    <source>
        <dbReference type="SAM" id="MobiDB-lite"/>
    </source>
</evidence>
<evidence type="ECO:0000313" key="3">
    <source>
        <dbReference type="EMBL" id="MDQ7916773.1"/>
    </source>
</evidence>
<keyword evidence="2" id="KW-0732">Signal</keyword>
<organism evidence="3 4">
    <name type="scientific">Mesonia profundi</name>
    <dbReference type="NCBI Taxonomy" id="3070998"/>
    <lineage>
        <taxon>Bacteria</taxon>
        <taxon>Pseudomonadati</taxon>
        <taxon>Bacteroidota</taxon>
        <taxon>Flavobacteriia</taxon>
        <taxon>Flavobacteriales</taxon>
        <taxon>Flavobacteriaceae</taxon>
        <taxon>Mesonia</taxon>
    </lineage>
</organism>
<dbReference type="Pfam" id="PF07610">
    <property type="entry name" value="DUF1573"/>
    <property type="match status" value="1"/>
</dbReference>
<evidence type="ECO:0000313" key="4">
    <source>
        <dbReference type="Proteomes" id="UP001230915"/>
    </source>
</evidence>
<dbReference type="RefSeq" id="WP_308863423.1">
    <property type="nucleotide sequence ID" value="NZ_JAVHUL010000007.1"/>
</dbReference>
<reference evidence="3 4" key="1">
    <citation type="submission" date="2023-08" db="EMBL/GenBank/DDBJ databases">
        <title>Mesonia sp. MT50, isolated from deep-sea sediment of the Mariana Trench.</title>
        <authorList>
            <person name="Fu H."/>
        </authorList>
    </citation>
    <scope>NUCLEOTIDE SEQUENCE [LARGE SCALE GENOMIC DNA]</scope>
    <source>
        <strain evidence="3 4">MT50</strain>
    </source>
</reference>
<keyword evidence="4" id="KW-1185">Reference proteome</keyword>
<feature type="chain" id="PRO_5045488431" evidence="2">
    <location>
        <begin position="24"/>
        <end position="176"/>
    </location>
</feature>
<dbReference type="Gene3D" id="2.60.40.10">
    <property type="entry name" value="Immunoglobulins"/>
    <property type="match status" value="1"/>
</dbReference>
<accession>A0ABU0ZZ83</accession>